<proteinExistence type="inferred from homology"/>
<dbReference type="SUPFAM" id="SSF53448">
    <property type="entry name" value="Nucleotide-diphospho-sugar transferases"/>
    <property type="match status" value="1"/>
</dbReference>
<feature type="domain" description="Glycosyltransferase 2-like" evidence="5">
    <location>
        <begin position="421"/>
        <end position="609"/>
    </location>
</feature>
<dbReference type="SUPFAM" id="SSF48452">
    <property type="entry name" value="TPR-like"/>
    <property type="match status" value="1"/>
</dbReference>
<name>A0A7C0U3K8_DESA2</name>
<dbReference type="InterPro" id="IPR011990">
    <property type="entry name" value="TPR-like_helical_dom_sf"/>
</dbReference>
<comment type="similarity">
    <text evidence="1">Belongs to the glycosyltransferase 2 family.</text>
</comment>
<organism evidence="7">
    <name type="scientific">Desulfofervidus auxilii</name>
    <dbReference type="NCBI Taxonomy" id="1621989"/>
    <lineage>
        <taxon>Bacteria</taxon>
        <taxon>Pseudomonadati</taxon>
        <taxon>Thermodesulfobacteriota</taxon>
        <taxon>Candidatus Desulfofervidia</taxon>
        <taxon>Candidatus Desulfofervidales</taxon>
        <taxon>Candidatus Desulfofervidaceae</taxon>
        <taxon>Candidatus Desulfofervidus</taxon>
    </lineage>
</organism>
<dbReference type="Gene3D" id="3.90.550.10">
    <property type="entry name" value="Spore Coat Polysaccharide Biosynthesis Protein SpsA, Chain A"/>
    <property type="match status" value="1"/>
</dbReference>
<accession>A0A7C0U3K8</accession>
<dbReference type="EMBL" id="DRBS01000326">
    <property type="protein sequence ID" value="HDD44960.1"/>
    <property type="molecule type" value="Genomic_DNA"/>
</dbReference>
<dbReference type="InterPro" id="IPR001173">
    <property type="entry name" value="Glyco_trans_2-like"/>
</dbReference>
<feature type="repeat" description="TPR" evidence="4">
    <location>
        <begin position="832"/>
        <end position="865"/>
    </location>
</feature>
<evidence type="ECO:0000313" key="7">
    <source>
        <dbReference type="EMBL" id="HDD44960.1"/>
    </source>
</evidence>
<dbReference type="Gene3D" id="1.25.40.10">
    <property type="entry name" value="Tetratricopeptide repeat domain"/>
    <property type="match status" value="1"/>
</dbReference>
<keyword evidence="3" id="KW-0808">Transferase</keyword>
<gene>
    <name evidence="7" type="ORF">ENG63_08915</name>
</gene>
<feature type="repeat" description="TPR" evidence="4">
    <location>
        <begin position="798"/>
        <end position="831"/>
    </location>
</feature>
<evidence type="ECO:0000256" key="1">
    <source>
        <dbReference type="ARBA" id="ARBA00006739"/>
    </source>
</evidence>
<reference evidence="7" key="1">
    <citation type="journal article" date="2020" name="mSystems">
        <title>Genome- and Community-Level Interaction Insights into Carbon Utilization and Element Cycling Functions of Hydrothermarchaeota in Hydrothermal Sediment.</title>
        <authorList>
            <person name="Zhou Z."/>
            <person name="Liu Y."/>
            <person name="Xu W."/>
            <person name="Pan J."/>
            <person name="Luo Z.H."/>
            <person name="Li M."/>
        </authorList>
    </citation>
    <scope>NUCLEOTIDE SEQUENCE [LARGE SCALE GENOMIC DNA]</scope>
    <source>
        <strain evidence="7">HyVt-233</strain>
    </source>
</reference>
<dbReference type="Pfam" id="PF13414">
    <property type="entry name" value="TPR_11"/>
    <property type="match status" value="1"/>
</dbReference>
<dbReference type="Proteomes" id="UP000886289">
    <property type="component" value="Unassembled WGS sequence"/>
</dbReference>
<dbReference type="Pfam" id="PF13524">
    <property type="entry name" value="Glyco_trans_1_2"/>
    <property type="match status" value="1"/>
</dbReference>
<keyword evidence="4" id="KW-0802">TPR repeat</keyword>
<comment type="caution">
    <text evidence="7">The sequence shown here is derived from an EMBL/GenBank/DDBJ whole genome shotgun (WGS) entry which is preliminary data.</text>
</comment>
<evidence type="ECO:0000256" key="3">
    <source>
        <dbReference type="ARBA" id="ARBA00022679"/>
    </source>
</evidence>
<dbReference type="CDD" id="cd04186">
    <property type="entry name" value="GT_2_like_c"/>
    <property type="match status" value="1"/>
</dbReference>
<feature type="domain" description="Spore protein YkvP/CgeB glycosyl transferase-like" evidence="6">
    <location>
        <begin position="255"/>
        <end position="386"/>
    </location>
</feature>
<evidence type="ECO:0000259" key="5">
    <source>
        <dbReference type="Pfam" id="PF00535"/>
    </source>
</evidence>
<dbReference type="AlphaFoldDB" id="A0A7C0U3K8"/>
<evidence type="ECO:0000256" key="2">
    <source>
        <dbReference type="ARBA" id="ARBA00022676"/>
    </source>
</evidence>
<protein>
    <submittedName>
        <fullName evidence="7">Glycosyltransferase</fullName>
    </submittedName>
</protein>
<dbReference type="SMART" id="SM00028">
    <property type="entry name" value="TPR"/>
    <property type="match status" value="2"/>
</dbReference>
<dbReference type="Pfam" id="PF00535">
    <property type="entry name" value="Glycos_transf_2"/>
    <property type="match status" value="1"/>
</dbReference>
<evidence type="ECO:0000259" key="6">
    <source>
        <dbReference type="Pfam" id="PF13524"/>
    </source>
</evidence>
<dbReference type="GO" id="GO:0016757">
    <property type="term" value="F:glycosyltransferase activity"/>
    <property type="evidence" value="ECO:0007669"/>
    <property type="project" value="UniProtKB-KW"/>
</dbReference>
<evidence type="ECO:0000256" key="4">
    <source>
        <dbReference type="PROSITE-ProRule" id="PRU00339"/>
    </source>
</evidence>
<dbReference type="InterPro" id="IPR029044">
    <property type="entry name" value="Nucleotide-diphossugar_trans"/>
</dbReference>
<sequence length="925" mass="108655">MNILWKFIHPNPLGSVVIFKGDREVTYAPGYNWASFSSTKAWFELGYSVYLLEIARLPHGSLKQILQKISPTFVLTGPQPFIRENIDLSHLNIQCIWGIGELPLWKKGSLINVEALEFVKKNKDFFTIICIDKTWCEIFKKYGIKAYYIPIGIPKEFFYPTNYLPKIYPVTWIVGYFTPPQSLLEAELKEIVDRHLEIKKQDYSYPLIANIMDEIFATNEESIAWNKFSKICDDIGERYESMRYFIFHDLVKCNIPITIFGWRPPPLEAPNVYYQGPLPWIWLPFIFGITAININIHRAVYDFGTQEKVLMCALCKAFCLTDYKEIFKEMFPACYKEITFKNSKELHQKIFYFLKHDKERAEIIEELYKRVKENYTYKHYVKKILQIFGEKYYDTLISKPTVNFIQELYSDITAFINKKVSIILIHYKDINNILECLNSIYKNNYDHYQIIIIDNNSKIDPFQKLSSLARKEKKEFLECNINHFHYPQELFKKELILIRSKENLGFAGGNNLGIKYALNCGADYIWLLNDDTVIEKNALIELVKLAETDKKIGLIASKLYCYNNPEKVQYNGEKAIYEGMDDIKGELPKPTNFASGCSLFMRREFIEKVGFLDEDYFLYFEDNDISARALKAGWKVYYNPYSKVYHKGGVSIGGWLKSPLSVYYATRNLLLYHYKHNFFDVSRDFDYLKNQIFSQLDGDKIRVYAFVQGIEDFIYGKKGKAEIDFEKIVGIIEETEKETKEIENILKEFFEKDLKEKFSLIKKALILNPSQTDLIDKFLNLAQALFFKESLKRSNDNLLNYCQEAEKLYSDGQVEEAVKLFKKVLELDPNFALAHNDLAFIYWQNKDTKKALYHLTKAITLAPEDRDIIWNCGQIMFSLGYIKDAYEVYKNYLQKHPDEVEIRQVIEELEKIIVNNDFKKISFTS</sequence>
<dbReference type="InterPro" id="IPR055259">
    <property type="entry name" value="YkvP/CgeB_Glyco_trans-like"/>
</dbReference>
<dbReference type="InterPro" id="IPR019734">
    <property type="entry name" value="TPR_rpt"/>
</dbReference>
<dbReference type="PANTHER" id="PTHR43179">
    <property type="entry name" value="RHAMNOSYLTRANSFERASE WBBL"/>
    <property type="match status" value="1"/>
</dbReference>
<dbReference type="PANTHER" id="PTHR43179:SF12">
    <property type="entry name" value="GALACTOFURANOSYLTRANSFERASE GLFT2"/>
    <property type="match status" value="1"/>
</dbReference>
<dbReference type="PROSITE" id="PS50005">
    <property type="entry name" value="TPR"/>
    <property type="match status" value="2"/>
</dbReference>
<keyword evidence="2" id="KW-0328">Glycosyltransferase</keyword>